<dbReference type="OrthoDB" id="9777067at2"/>
<proteinExistence type="predicted"/>
<accession>A0A1G6DYM3</accession>
<dbReference type="EMBL" id="FMXO01000014">
    <property type="protein sequence ID" value="SDB50253.1"/>
    <property type="molecule type" value="Genomic_DNA"/>
</dbReference>
<keyword evidence="3" id="KW-1185">Reference proteome</keyword>
<dbReference type="InterPro" id="IPR005946">
    <property type="entry name" value="Rib-P_diPkinase"/>
</dbReference>
<evidence type="ECO:0000313" key="3">
    <source>
        <dbReference type="Proteomes" id="UP000198771"/>
    </source>
</evidence>
<evidence type="ECO:0000313" key="2">
    <source>
        <dbReference type="EMBL" id="SDB50253.1"/>
    </source>
</evidence>
<dbReference type="SMART" id="SM01400">
    <property type="entry name" value="Pribosyltran_N"/>
    <property type="match status" value="1"/>
</dbReference>
<dbReference type="Gene3D" id="3.40.50.2020">
    <property type="match status" value="2"/>
</dbReference>
<organism evidence="2 3">
    <name type="scientific">Desulfonatronum thiosulfatophilum</name>
    <dbReference type="NCBI Taxonomy" id="617002"/>
    <lineage>
        <taxon>Bacteria</taxon>
        <taxon>Pseudomonadati</taxon>
        <taxon>Thermodesulfobacteriota</taxon>
        <taxon>Desulfovibrionia</taxon>
        <taxon>Desulfovibrionales</taxon>
        <taxon>Desulfonatronaceae</taxon>
        <taxon>Desulfonatronum</taxon>
    </lineage>
</organism>
<dbReference type="GO" id="GO:0002189">
    <property type="term" value="C:ribose phosphate diphosphokinase complex"/>
    <property type="evidence" value="ECO:0007669"/>
    <property type="project" value="TreeGrafter"/>
</dbReference>
<reference evidence="2 3" key="1">
    <citation type="submission" date="2016-10" db="EMBL/GenBank/DDBJ databases">
        <authorList>
            <person name="de Groot N.N."/>
        </authorList>
    </citation>
    <scope>NUCLEOTIDE SEQUENCE [LARGE SCALE GENOMIC DNA]</scope>
    <source>
        <strain evidence="2 3">ASO4-2</strain>
    </source>
</reference>
<feature type="domain" description="Phosphoribosyltransferase" evidence="1">
    <location>
        <begin position="207"/>
        <end position="247"/>
    </location>
</feature>
<dbReference type="STRING" id="617002.SAMN05660653_02484"/>
<dbReference type="RefSeq" id="WP_161946324.1">
    <property type="nucleotide sequence ID" value="NZ_FMXO01000014.1"/>
</dbReference>
<dbReference type="GO" id="GO:0006015">
    <property type="term" value="P:5-phosphoribose 1-diphosphate biosynthetic process"/>
    <property type="evidence" value="ECO:0007669"/>
    <property type="project" value="TreeGrafter"/>
</dbReference>
<dbReference type="GO" id="GO:0005737">
    <property type="term" value="C:cytoplasm"/>
    <property type="evidence" value="ECO:0007669"/>
    <property type="project" value="TreeGrafter"/>
</dbReference>
<dbReference type="Proteomes" id="UP000198771">
    <property type="component" value="Unassembled WGS sequence"/>
</dbReference>
<gene>
    <name evidence="2" type="ORF">SAMN05660653_02484</name>
</gene>
<dbReference type="CDD" id="cd06223">
    <property type="entry name" value="PRTases_typeI"/>
    <property type="match status" value="1"/>
</dbReference>
<dbReference type="AlphaFoldDB" id="A0A1G6DYM3"/>
<dbReference type="Pfam" id="PF00156">
    <property type="entry name" value="Pribosyltran"/>
    <property type="match status" value="1"/>
</dbReference>
<dbReference type="PANTHER" id="PTHR10210">
    <property type="entry name" value="RIBOSE-PHOSPHATE DIPHOSPHOKINASE FAMILY MEMBER"/>
    <property type="match status" value="1"/>
</dbReference>
<dbReference type="GO" id="GO:0000287">
    <property type="term" value="F:magnesium ion binding"/>
    <property type="evidence" value="ECO:0007669"/>
    <property type="project" value="InterPro"/>
</dbReference>
<dbReference type="InterPro" id="IPR029057">
    <property type="entry name" value="PRTase-like"/>
</dbReference>
<protein>
    <submittedName>
        <fullName evidence="2">Ribose-phosphate pyrophosphokinase</fullName>
    </submittedName>
</protein>
<sequence>MIHLFFCPQMTETALRIHTAHPKDITLGRIDWSYFQDGFPNLRIENAPNLRNRDVAFLGTLTTPGEMFAQLAVLFELPRYAVRSFKLILPYFPTGTMERVEEEGQIATAATLARLLSDIPLSMSGPAQIVIYDIHALQERFYFSDSVIPRLETAVHLLKEEIQSLPDVSIAFPDEGAWKRFGRLFSEFPQIVCLKARQGDRRGVLIKEGDPRDRHVLIVDDLIMSGGTLIECKNVLLEKGATCVSAFATHGVFPDRAWMRLENEGFQTIWITDSCPAQAEAVYSRSPFQVISLARDIARILLEPLSPPSD</sequence>
<name>A0A1G6DYM3_9BACT</name>
<dbReference type="GO" id="GO:0006164">
    <property type="term" value="P:purine nucleotide biosynthetic process"/>
    <property type="evidence" value="ECO:0007669"/>
    <property type="project" value="TreeGrafter"/>
</dbReference>
<evidence type="ECO:0000259" key="1">
    <source>
        <dbReference type="Pfam" id="PF00156"/>
    </source>
</evidence>
<dbReference type="InterPro" id="IPR000836">
    <property type="entry name" value="PRTase_dom"/>
</dbReference>
<keyword evidence="2" id="KW-0418">Kinase</keyword>
<dbReference type="PANTHER" id="PTHR10210:SF45">
    <property type="entry name" value="RIBOSE-PHOSPHATE PYROPHOSPHOKINASE 3, CHLOROPLASTIC"/>
    <property type="match status" value="1"/>
</dbReference>
<dbReference type="SUPFAM" id="SSF53271">
    <property type="entry name" value="PRTase-like"/>
    <property type="match status" value="2"/>
</dbReference>
<dbReference type="GO" id="GO:0016301">
    <property type="term" value="F:kinase activity"/>
    <property type="evidence" value="ECO:0007669"/>
    <property type="project" value="UniProtKB-KW"/>
</dbReference>
<keyword evidence="2" id="KW-0808">Transferase</keyword>